<evidence type="ECO:0000256" key="6">
    <source>
        <dbReference type="ARBA" id="ARBA00022801"/>
    </source>
</evidence>
<reference evidence="22" key="1">
    <citation type="journal article" date="2016" name="Nature">
        <title>Genome evolution in the allotetraploid frog Xenopus laevis.</title>
        <authorList>
            <person name="Session A.M."/>
            <person name="Uno Y."/>
            <person name="Kwon T."/>
            <person name="Chapman J.A."/>
            <person name="Toyoda A."/>
            <person name="Takahashi S."/>
            <person name="Fukui A."/>
            <person name="Hikosaka A."/>
            <person name="Suzuki A."/>
            <person name="Kondo M."/>
            <person name="van Heeringen S.J."/>
            <person name="Quigley I."/>
            <person name="Heinz S."/>
            <person name="Ogino H."/>
            <person name="Ochi H."/>
            <person name="Hellsten U."/>
            <person name="Lyons J.B."/>
            <person name="Simakov O."/>
            <person name="Putnam N."/>
            <person name="Stites J."/>
            <person name="Kuroki Y."/>
            <person name="Tanaka T."/>
            <person name="Michiue T."/>
            <person name="Watanabe M."/>
            <person name="Bogdanovic O."/>
            <person name="Lister R."/>
            <person name="Georgiou G."/>
            <person name="Paranjpe S.S."/>
            <person name="van Kruijsbergen I."/>
            <person name="Shu S."/>
            <person name="Carlson J."/>
            <person name="Kinoshita T."/>
            <person name="Ohta Y."/>
            <person name="Mawaribuchi S."/>
            <person name="Jenkins J."/>
            <person name="Grimwood J."/>
            <person name="Schmutz J."/>
            <person name="Mitros T."/>
            <person name="Mozaffari S.V."/>
            <person name="Suzuki Y."/>
            <person name="Haramoto Y."/>
            <person name="Yamamoto T.S."/>
            <person name="Takagi C."/>
            <person name="Heald R."/>
            <person name="Miller K."/>
            <person name="Haudenschild C."/>
            <person name="Kitzman J."/>
            <person name="Nakayama T."/>
            <person name="Izutsu Y."/>
            <person name="Robert J."/>
            <person name="Fortriede J."/>
            <person name="Burns K."/>
            <person name="Lotay V."/>
            <person name="Karimi K."/>
            <person name="Yasuoka Y."/>
            <person name="Dichmann D.S."/>
            <person name="Flajnik M.F."/>
            <person name="Houston D.W."/>
            <person name="Shendure J."/>
            <person name="DuPasquier L."/>
            <person name="Vize P.D."/>
            <person name="Zorn A.M."/>
            <person name="Ito M."/>
            <person name="Marcotte E.M."/>
            <person name="Wallingford J.B."/>
            <person name="Ito Y."/>
            <person name="Asashima M."/>
            <person name="Ueno N."/>
            <person name="Matsuda Y."/>
            <person name="Veenstra G.J."/>
            <person name="Fujiyama A."/>
            <person name="Harland R.M."/>
            <person name="Taira M."/>
            <person name="Rokhsar D.S."/>
        </authorList>
    </citation>
    <scope>NUCLEOTIDE SEQUENCE [LARGE SCALE GENOMIC DNA]</scope>
    <source>
        <strain evidence="22">J</strain>
    </source>
</reference>
<evidence type="ECO:0000313" key="23">
    <source>
        <dbReference type="Xenbase" id="XB-GENE-954393"/>
    </source>
</evidence>
<dbReference type="GO" id="GO:0004336">
    <property type="term" value="F:galactosylceramidase activity"/>
    <property type="evidence" value="ECO:0007669"/>
    <property type="project" value="UniProtKB-EC"/>
</dbReference>
<evidence type="ECO:0000256" key="9">
    <source>
        <dbReference type="ARBA" id="ARBA00048813"/>
    </source>
</evidence>
<comment type="similarity">
    <text evidence="14">Belongs to the glycosyl hydrolase 1 family. Klotho subfamily.</text>
</comment>
<keyword evidence="7 20" id="KW-0326">Glycosidase</keyword>
<dbReference type="PANTHER" id="PTHR10353">
    <property type="entry name" value="GLYCOSYL HYDROLASE"/>
    <property type="match status" value="1"/>
</dbReference>
<evidence type="ECO:0000256" key="11">
    <source>
        <dbReference type="ARBA" id="ARBA00051414"/>
    </source>
</evidence>
<evidence type="ECO:0000256" key="16">
    <source>
        <dbReference type="ARBA" id="ARBA00079026"/>
    </source>
</evidence>
<evidence type="ECO:0000313" key="21">
    <source>
        <dbReference type="EMBL" id="OCT99392.1"/>
    </source>
</evidence>
<dbReference type="EC" id="3.2.1.46" evidence="3"/>
<dbReference type="GO" id="GO:0016020">
    <property type="term" value="C:membrane"/>
    <property type="evidence" value="ECO:0007669"/>
    <property type="project" value="GOC"/>
</dbReference>
<accession>A0A974I2E1</accession>
<evidence type="ECO:0000256" key="7">
    <source>
        <dbReference type="ARBA" id="ARBA00023295"/>
    </source>
</evidence>
<evidence type="ECO:0000256" key="10">
    <source>
        <dbReference type="ARBA" id="ARBA00050809"/>
    </source>
</evidence>
<dbReference type="PROSITE" id="PS00572">
    <property type="entry name" value="GLYCOSYL_HYDROL_F1_1"/>
    <property type="match status" value="1"/>
</dbReference>
<dbReference type="InterPro" id="IPR033132">
    <property type="entry name" value="GH_1_N_CS"/>
</dbReference>
<name>A0A974I2E1_XENLA</name>
<proteinExistence type="inferred from homology"/>
<dbReference type="PROSITE" id="PS00653">
    <property type="entry name" value="GLYCOSYL_HYDROL_F1_2"/>
    <property type="match status" value="1"/>
</dbReference>
<comment type="catalytic activity">
    <reaction evidence="12">
        <text>beta-D-glucosyl-(1&lt;-&gt;1)-N-octadecanoylsphing-4-enine + H2O = N-octadecanoylsphing-4-enine + D-glucose</text>
        <dbReference type="Rhea" id="RHEA:59284"/>
        <dbReference type="ChEBI" id="CHEBI:4167"/>
        <dbReference type="ChEBI" id="CHEBI:15377"/>
        <dbReference type="ChEBI" id="CHEBI:72961"/>
        <dbReference type="ChEBI" id="CHEBI:84719"/>
    </reaction>
    <physiologicalReaction direction="left-to-right" evidence="12">
        <dbReference type="Rhea" id="RHEA:59285"/>
    </physiologicalReaction>
</comment>
<dbReference type="PANTHER" id="PTHR10353:SF291">
    <property type="entry name" value="CYTOSOLIC BETA-GLUCOSIDASE"/>
    <property type="match status" value="1"/>
</dbReference>
<dbReference type="EMBL" id="CM004466">
    <property type="protein sequence ID" value="OCT99392.1"/>
    <property type="molecule type" value="Genomic_DNA"/>
</dbReference>
<sequence length="505" mass="57604">MAETSEMENYTFPASFAWGAATAAYQIEGGWDADGKGPSVWDTFTHQGGDRVFKNQTGDVACGSYTLWEEDLKCIKQLGLTHYRFSLSWSRLLPDGTTGFINQKGIEYYNKVINSLLENNISPVVTLYHFDMPQAVEDLGGWRSEKTVDIFEKYAQFCYETFGDRVKLWITINEPYIVARFAYEEGILAPAKKHPGYGAYEAGHNMLRAHAKAWHNYNTNFKKQQNGAVSIALCSDWAEPFNPSSAADKEATNRYLAFYLDWFAKPVFIDGDYPVSMKLKISENSKKEGLKTSRLPELTEEEKALIKGTADFFCLNYYTSRKIKHCTVASEDPSFICDLSLEEIKDPDWPQCAPEWLAVVPWGLRKLLKYIKKTFNNPLIYITENGFGQNDPPLLEDTQRWKFFEETLREVSKAINIDGVNVQGYFVWSLMDNFEWIYGNNARFGLFHVDFDQATLPRTPYLSALKYSNVVKRNGLEGQADNYVIKGPITSNKNKIPLKGSQTQI</sequence>
<evidence type="ECO:0000256" key="12">
    <source>
        <dbReference type="ARBA" id="ARBA00051666"/>
    </source>
</evidence>
<dbReference type="Xenbase" id="XB-GENE-954393">
    <property type="gene designation" value="gba3.L"/>
</dbReference>
<evidence type="ECO:0000256" key="17">
    <source>
        <dbReference type="ARBA" id="ARBA00081896"/>
    </source>
</evidence>
<comment type="catalytic activity">
    <reaction evidence="8">
        <text>a beta-D-galactosyl-(1&lt;-&gt;1')-N-acylsphing-4-enine + H2O = an N-acylsphing-4-enine + D-galactose</text>
        <dbReference type="Rhea" id="RHEA:14297"/>
        <dbReference type="ChEBI" id="CHEBI:4139"/>
        <dbReference type="ChEBI" id="CHEBI:15377"/>
        <dbReference type="ChEBI" id="CHEBI:18390"/>
        <dbReference type="ChEBI" id="CHEBI:52639"/>
        <dbReference type="EC" id="3.2.1.46"/>
    </reaction>
    <physiologicalReaction direction="left-to-right" evidence="8">
        <dbReference type="Rhea" id="RHEA:14298"/>
    </physiologicalReaction>
</comment>
<protein>
    <recommendedName>
        <fullName evidence="15">Cytosolic beta-glucosidase</fullName>
        <ecNumber evidence="5">3.2.1.21</ecNumber>
        <ecNumber evidence="4">3.2.1.45</ecNumber>
        <ecNumber evidence="3">3.2.1.46</ecNumber>
    </recommendedName>
    <alternativeName>
        <fullName evidence="16">Cytosolic galactosylceramidase</fullName>
    </alternativeName>
    <alternativeName>
        <fullName evidence="18">Cytosolic glucosylceramidase</fullName>
    </alternativeName>
    <alternativeName>
        <fullName evidence="17">Cytosolic glycosylceramidase</fullName>
    </alternativeName>
</protein>
<evidence type="ECO:0000256" key="3">
    <source>
        <dbReference type="ARBA" id="ARBA00012657"/>
    </source>
</evidence>
<dbReference type="InterPro" id="IPR001360">
    <property type="entry name" value="Glyco_hydro_1"/>
</dbReference>
<evidence type="ECO:0000256" key="4">
    <source>
        <dbReference type="ARBA" id="ARBA00012658"/>
    </source>
</evidence>
<dbReference type="GO" id="GO:0005829">
    <property type="term" value="C:cytosol"/>
    <property type="evidence" value="ECO:0007669"/>
    <property type="project" value="TreeGrafter"/>
</dbReference>
<dbReference type="RefSeq" id="XP_041437398.1">
    <property type="nucleotide sequence ID" value="XM_041581464.1"/>
</dbReference>
<keyword evidence="6 20" id="KW-0378">Hydrolase</keyword>
<feature type="active site" description="Nucleophile" evidence="19">
    <location>
        <position position="384"/>
    </location>
</feature>
<dbReference type="SUPFAM" id="SSF51445">
    <property type="entry name" value="(Trans)glycosidases"/>
    <property type="match status" value="1"/>
</dbReference>
<dbReference type="GO" id="GO:0004565">
    <property type="term" value="F:beta-galactosidase activity"/>
    <property type="evidence" value="ECO:0007669"/>
    <property type="project" value="TreeGrafter"/>
</dbReference>
<comment type="catalytic activity">
    <reaction evidence="1">
        <text>Hydrolysis of terminal, non-reducing beta-D-glucosyl residues with release of beta-D-glucose.</text>
        <dbReference type="EC" id="3.2.1.21"/>
    </reaction>
</comment>
<evidence type="ECO:0000256" key="19">
    <source>
        <dbReference type="PROSITE-ProRule" id="PRU10055"/>
    </source>
</evidence>
<evidence type="ECO:0000256" key="20">
    <source>
        <dbReference type="RuleBase" id="RU004468"/>
    </source>
</evidence>
<gene>
    <name evidence="23" type="primary">gba3.L</name>
    <name evidence="21" type="ORF">XELAEV_18005171mg</name>
</gene>
<dbReference type="GO" id="GO:0004348">
    <property type="term" value="F:glucosylceramidase activity"/>
    <property type="evidence" value="ECO:0007669"/>
    <property type="project" value="UniProtKB-EC"/>
</dbReference>
<evidence type="ECO:0000256" key="2">
    <source>
        <dbReference type="ARBA" id="ARBA00001013"/>
    </source>
</evidence>
<dbReference type="GO" id="GO:0016052">
    <property type="term" value="P:carbohydrate catabolic process"/>
    <property type="evidence" value="ECO:0007669"/>
    <property type="project" value="UniProtKB-ARBA"/>
</dbReference>
<dbReference type="RefSeq" id="XP_018103380.1">
    <property type="nucleotide sequence ID" value="XM_018247891.2"/>
</dbReference>
<dbReference type="Gene3D" id="3.20.20.80">
    <property type="entry name" value="Glycosidases"/>
    <property type="match status" value="1"/>
</dbReference>
<dbReference type="OrthoDB" id="65569at2759"/>
<dbReference type="Pfam" id="PF00232">
    <property type="entry name" value="Glyco_hydro_1"/>
    <property type="match status" value="1"/>
</dbReference>
<comment type="catalytic activity">
    <reaction evidence="13">
        <text>beta-D-glucosyl-(1&lt;-&gt;1)-sphing-4-enine + H2O = sphing-4-enine + D-glucose</text>
        <dbReference type="Rhea" id="RHEA:59288"/>
        <dbReference type="ChEBI" id="CHEBI:4167"/>
        <dbReference type="ChEBI" id="CHEBI:15377"/>
        <dbReference type="ChEBI" id="CHEBI:57756"/>
        <dbReference type="ChEBI" id="CHEBI:83992"/>
    </reaction>
    <physiologicalReaction direction="left-to-right" evidence="13">
        <dbReference type="Rhea" id="RHEA:59289"/>
    </physiologicalReaction>
</comment>
<dbReference type="GO" id="GO:0046477">
    <property type="term" value="P:glycosylceramide catabolic process"/>
    <property type="evidence" value="ECO:0007669"/>
    <property type="project" value="TreeGrafter"/>
</dbReference>
<dbReference type="EC" id="3.2.1.45" evidence="4"/>
<evidence type="ECO:0000256" key="13">
    <source>
        <dbReference type="ARBA" id="ARBA00052085"/>
    </source>
</evidence>
<dbReference type="CTD" id="447502"/>
<dbReference type="GeneID" id="447502"/>
<dbReference type="Proteomes" id="UP000694892">
    <property type="component" value="Chromosome 1L"/>
</dbReference>
<dbReference type="PRINTS" id="PR00131">
    <property type="entry name" value="GLHYDRLASE1"/>
</dbReference>
<dbReference type="OMA" id="YQIEGHG"/>
<comment type="catalytic activity">
    <reaction evidence="2">
        <text>a beta-D-glucosyl-(1&lt;-&gt;1')-N-acylsphing-4-enine + H2O = an N-acylsphing-4-enine + D-glucose</text>
        <dbReference type="Rhea" id="RHEA:13269"/>
        <dbReference type="ChEBI" id="CHEBI:4167"/>
        <dbReference type="ChEBI" id="CHEBI:15377"/>
        <dbReference type="ChEBI" id="CHEBI:22801"/>
        <dbReference type="ChEBI" id="CHEBI:52639"/>
        <dbReference type="EC" id="3.2.1.45"/>
    </reaction>
    <physiologicalReaction direction="left-to-right" evidence="2">
        <dbReference type="Rhea" id="RHEA:13270"/>
    </physiologicalReaction>
</comment>
<evidence type="ECO:0000256" key="1">
    <source>
        <dbReference type="ARBA" id="ARBA00000448"/>
    </source>
</evidence>
<dbReference type="FunFam" id="3.20.20.80:FF:000011">
    <property type="entry name" value="Cytosolic beta-glucosidase"/>
    <property type="match status" value="1"/>
</dbReference>
<organism evidence="21 22">
    <name type="scientific">Xenopus laevis</name>
    <name type="common">African clawed frog</name>
    <dbReference type="NCBI Taxonomy" id="8355"/>
    <lineage>
        <taxon>Eukaryota</taxon>
        <taxon>Metazoa</taxon>
        <taxon>Chordata</taxon>
        <taxon>Craniata</taxon>
        <taxon>Vertebrata</taxon>
        <taxon>Euteleostomi</taxon>
        <taxon>Amphibia</taxon>
        <taxon>Batrachia</taxon>
        <taxon>Anura</taxon>
        <taxon>Pipoidea</taxon>
        <taxon>Pipidae</taxon>
        <taxon>Xenopodinae</taxon>
        <taxon>Xenopus</taxon>
        <taxon>Xenopus</taxon>
    </lineage>
</organism>
<comment type="catalytic activity">
    <reaction evidence="9">
        <text>beta-D-galactosyl-(1&lt;-&gt;1)-sphing-4-enine + H2O = sphing-4-enine + D-galactose</text>
        <dbReference type="Rhea" id="RHEA:43908"/>
        <dbReference type="ChEBI" id="CHEBI:4139"/>
        <dbReference type="ChEBI" id="CHEBI:15377"/>
        <dbReference type="ChEBI" id="CHEBI:57756"/>
        <dbReference type="ChEBI" id="CHEBI:57934"/>
    </reaction>
    <physiologicalReaction direction="left-to-right" evidence="9">
        <dbReference type="Rhea" id="RHEA:43909"/>
    </physiologicalReaction>
</comment>
<comment type="catalytic activity">
    <reaction evidence="11">
        <text>a beta-D-xylosyl-(1&lt;-&gt;1')-N-acylsphing-4-enine + cholesterol = cholesteryl 3-beta-D-xyloside + an N-acylsphing-4-enine</text>
        <dbReference type="Rhea" id="RHEA:70239"/>
        <dbReference type="ChEBI" id="CHEBI:16113"/>
        <dbReference type="ChEBI" id="CHEBI:52639"/>
        <dbReference type="ChEBI" id="CHEBI:189067"/>
        <dbReference type="ChEBI" id="CHEBI:189068"/>
    </reaction>
    <physiologicalReaction direction="left-to-right" evidence="11">
        <dbReference type="Rhea" id="RHEA:70240"/>
    </physiologicalReaction>
    <physiologicalReaction direction="right-to-left" evidence="11">
        <dbReference type="Rhea" id="RHEA:70241"/>
    </physiologicalReaction>
</comment>
<evidence type="ECO:0000256" key="14">
    <source>
        <dbReference type="ARBA" id="ARBA00060858"/>
    </source>
</evidence>
<evidence type="ECO:0000256" key="18">
    <source>
        <dbReference type="ARBA" id="ARBA00083229"/>
    </source>
</evidence>
<dbReference type="InterPro" id="IPR017853">
    <property type="entry name" value="GH"/>
</dbReference>
<evidence type="ECO:0000256" key="5">
    <source>
        <dbReference type="ARBA" id="ARBA00012744"/>
    </source>
</evidence>
<evidence type="ECO:0000313" key="22">
    <source>
        <dbReference type="Proteomes" id="UP000694892"/>
    </source>
</evidence>
<dbReference type="InterPro" id="IPR018120">
    <property type="entry name" value="Glyco_hydro_1_AS"/>
</dbReference>
<comment type="catalytic activity">
    <reaction evidence="10">
        <text>beta-D-galactosyl-(1&lt;-&gt;1')-N-octadecanoylsphing-4-enine + H2O = N-octadecanoylsphing-4-enine + D-galactose</text>
        <dbReference type="Rhea" id="RHEA:59292"/>
        <dbReference type="ChEBI" id="CHEBI:4139"/>
        <dbReference type="ChEBI" id="CHEBI:15377"/>
        <dbReference type="ChEBI" id="CHEBI:72961"/>
        <dbReference type="ChEBI" id="CHEBI:84720"/>
    </reaction>
    <physiologicalReaction direction="left-to-right" evidence="10">
        <dbReference type="Rhea" id="RHEA:59293"/>
    </physiologicalReaction>
</comment>
<dbReference type="GO" id="GO:0008422">
    <property type="term" value="F:beta-glucosidase activity"/>
    <property type="evidence" value="ECO:0007669"/>
    <property type="project" value="UniProtKB-EC"/>
</dbReference>
<evidence type="ECO:0000256" key="15">
    <source>
        <dbReference type="ARBA" id="ARBA00068094"/>
    </source>
</evidence>
<evidence type="ECO:0000256" key="8">
    <source>
        <dbReference type="ARBA" id="ARBA00033698"/>
    </source>
</evidence>
<dbReference type="AGR" id="Xenbase:XB-GENE-954393"/>
<dbReference type="AlphaFoldDB" id="A0A974I2E1"/>
<dbReference type="EC" id="3.2.1.21" evidence="5"/>